<dbReference type="Gene3D" id="3.40.50.1700">
    <property type="entry name" value="Glycoside hydrolase family 3 C-terminal domain"/>
    <property type="match status" value="1"/>
</dbReference>
<dbReference type="Pfam" id="PF14310">
    <property type="entry name" value="Fn3-like"/>
    <property type="match status" value="1"/>
</dbReference>
<reference evidence="5" key="1">
    <citation type="journal article" date="2019" name="Int. J. Syst. Evol. Microbiol.">
        <title>The Global Catalogue of Microorganisms (GCM) 10K type strain sequencing project: providing services to taxonomists for standard genome sequencing and annotation.</title>
        <authorList>
            <consortium name="The Broad Institute Genomics Platform"/>
            <consortium name="The Broad Institute Genome Sequencing Center for Infectious Disease"/>
            <person name="Wu L."/>
            <person name="Ma J."/>
        </authorList>
    </citation>
    <scope>NUCLEOTIDE SEQUENCE [LARGE SCALE GENOMIC DNA]</scope>
    <source>
        <strain evidence="5">JCM 3115</strain>
    </source>
</reference>
<dbReference type="InterPro" id="IPR036881">
    <property type="entry name" value="Glyco_hydro_3_C_sf"/>
</dbReference>
<dbReference type="Proteomes" id="UP000611554">
    <property type="component" value="Unassembled WGS sequence"/>
</dbReference>
<dbReference type="PRINTS" id="PR00133">
    <property type="entry name" value="GLHYDRLASE3"/>
</dbReference>
<name>A0ABQ2RIS6_9ACTN</name>
<dbReference type="SUPFAM" id="SSF52279">
    <property type="entry name" value="Beta-D-glucan exohydrolase, C-terminal domain"/>
    <property type="match status" value="1"/>
</dbReference>
<comment type="similarity">
    <text evidence="1">Belongs to the glycosyl hydrolase 3 family.</text>
</comment>
<dbReference type="PANTHER" id="PTHR42715:SF10">
    <property type="entry name" value="BETA-GLUCOSIDASE"/>
    <property type="match status" value="1"/>
</dbReference>
<dbReference type="EMBL" id="BMQJ01000024">
    <property type="protein sequence ID" value="GGQ27888.1"/>
    <property type="molecule type" value="Genomic_DNA"/>
</dbReference>
<dbReference type="Gene3D" id="2.60.40.10">
    <property type="entry name" value="Immunoglobulins"/>
    <property type="match status" value="1"/>
</dbReference>
<comment type="caution">
    <text evidence="4">The sequence shown here is derived from an EMBL/GenBank/DDBJ whole genome shotgun (WGS) entry which is preliminary data.</text>
</comment>
<dbReference type="GO" id="GO:0016787">
    <property type="term" value="F:hydrolase activity"/>
    <property type="evidence" value="ECO:0007669"/>
    <property type="project" value="UniProtKB-KW"/>
</dbReference>
<evidence type="ECO:0000313" key="5">
    <source>
        <dbReference type="Proteomes" id="UP000611554"/>
    </source>
</evidence>
<dbReference type="InterPro" id="IPR001764">
    <property type="entry name" value="Glyco_hydro_3_N"/>
</dbReference>
<keyword evidence="5" id="KW-1185">Reference proteome</keyword>
<keyword evidence="2 4" id="KW-0378">Hydrolase</keyword>
<evidence type="ECO:0000256" key="1">
    <source>
        <dbReference type="ARBA" id="ARBA00005336"/>
    </source>
</evidence>
<feature type="domain" description="Fibronectin type III-like" evidence="3">
    <location>
        <begin position="695"/>
        <end position="764"/>
    </location>
</feature>
<dbReference type="InterPro" id="IPR026891">
    <property type="entry name" value="Fn3-like"/>
</dbReference>
<dbReference type="PANTHER" id="PTHR42715">
    <property type="entry name" value="BETA-GLUCOSIDASE"/>
    <property type="match status" value="1"/>
</dbReference>
<dbReference type="Pfam" id="PF00933">
    <property type="entry name" value="Glyco_hydro_3"/>
    <property type="match status" value="1"/>
</dbReference>
<gene>
    <name evidence="4" type="ORF">GCM10010140_67580</name>
</gene>
<proteinExistence type="inferred from homology"/>
<sequence>MDALSTEPWRDAGRPAGERAEALLAEMTLEEKVAQLGSVWLNPPAAASEAAAEGAVRPDVPATGRETAAGNVAPLQDLFTRDDADLDERIRDGVGHLTRVFGTGPVSPAEGAAALRRLQERVVAANRFGIPAIAHEECLTGFATYGATAYPTPLAWAAAFDPALVERMARAIGDDLRSVGVHQGLSPVLDVVRDHRWGRVEETLGEDPYLVGQLGAAYVRGLEGAGIIATLKHFAGYAASRAGRNHAPVSIGPREMADVILPPFETAIREGGARSVMNSYTDVDGVPAGANPDLLRRVLRDRWGFDGTVVADYWAVPFLATTHRVAEDEAHAGATALRAGIDVELPDTVCYGARLVEQVRTGRVEERLVDEAVRRVLRQKIELGLLDDAPLVPEDADAADLDSPRNRGLARAVAERSVVLLSNPAGILPLDAGTTARIAVIGPCADDPRTLLGCYAFPNHVLDRFPGHGMGLPVATIRESLASEFPGADLGYARGAEVSGDDTSGIAGAAALAAGSDLVLLFAGDRAGLFGNGTSGEGCDAADLRLPGVQPELAEAVLATGTPVVLVVVSGRPYALGAYQDKVAAAVQAFFPGVEGGSAVAGVLSGRVNPSGRLPVQVPASPSVNPSTYLQAPLGLRTDGVSALDPTPAFPFGHGLSYTTVRYGALTVSAPACPTDGVVQARVTVGNTGDRHVEEVVQLYASDPVAQVTRPVAQLVGFARVALEPGRTAEVVFEVPADAFSYTGPDLRRIVEPGVIELTAGPSAADRPLRAEVRLTGETVVLGADRRLTTLVHLAEGTR</sequence>
<dbReference type="InterPro" id="IPR013783">
    <property type="entry name" value="Ig-like_fold"/>
</dbReference>
<evidence type="ECO:0000256" key="2">
    <source>
        <dbReference type="ARBA" id="ARBA00022801"/>
    </source>
</evidence>
<dbReference type="InterPro" id="IPR002772">
    <property type="entry name" value="Glyco_hydro_3_C"/>
</dbReference>
<dbReference type="InterPro" id="IPR017853">
    <property type="entry name" value="GH"/>
</dbReference>
<organism evidence="4 5">
    <name type="scientific">Streptosporangium pseudovulgare</name>
    <dbReference type="NCBI Taxonomy" id="35765"/>
    <lineage>
        <taxon>Bacteria</taxon>
        <taxon>Bacillati</taxon>
        <taxon>Actinomycetota</taxon>
        <taxon>Actinomycetes</taxon>
        <taxon>Streptosporangiales</taxon>
        <taxon>Streptosporangiaceae</taxon>
        <taxon>Streptosporangium</taxon>
    </lineage>
</organism>
<evidence type="ECO:0000259" key="3">
    <source>
        <dbReference type="SMART" id="SM01217"/>
    </source>
</evidence>
<protein>
    <submittedName>
        <fullName evidence="4">Glycosyl hydrolase</fullName>
    </submittedName>
</protein>
<accession>A0ABQ2RIS6</accession>
<dbReference type="SMART" id="SM01217">
    <property type="entry name" value="Fn3_like"/>
    <property type="match status" value="1"/>
</dbReference>
<dbReference type="InterPro" id="IPR036962">
    <property type="entry name" value="Glyco_hydro_3_N_sf"/>
</dbReference>
<dbReference type="SUPFAM" id="SSF51445">
    <property type="entry name" value="(Trans)glycosidases"/>
    <property type="match status" value="1"/>
</dbReference>
<evidence type="ECO:0000313" key="4">
    <source>
        <dbReference type="EMBL" id="GGQ27888.1"/>
    </source>
</evidence>
<dbReference type="InterPro" id="IPR050288">
    <property type="entry name" value="Cellulose_deg_GH3"/>
</dbReference>
<dbReference type="Gene3D" id="3.20.20.300">
    <property type="entry name" value="Glycoside hydrolase, family 3, N-terminal domain"/>
    <property type="match status" value="1"/>
</dbReference>
<dbReference type="Pfam" id="PF01915">
    <property type="entry name" value="Glyco_hydro_3_C"/>
    <property type="match status" value="1"/>
</dbReference>